<evidence type="ECO:0008006" key="4">
    <source>
        <dbReference type="Google" id="ProtNLM"/>
    </source>
</evidence>
<evidence type="ECO:0000313" key="3">
    <source>
        <dbReference type="Proteomes" id="UP001321481"/>
    </source>
</evidence>
<protein>
    <recommendedName>
        <fullName evidence="4">ABC transporter</fullName>
    </recommendedName>
</protein>
<organism evidence="2 3">
    <name type="scientific">Microbacterium dauci</name>
    <dbReference type="NCBI Taxonomy" id="3048008"/>
    <lineage>
        <taxon>Bacteria</taxon>
        <taxon>Bacillati</taxon>
        <taxon>Actinomycetota</taxon>
        <taxon>Actinomycetes</taxon>
        <taxon>Micrococcales</taxon>
        <taxon>Microbacteriaceae</taxon>
        <taxon>Microbacterium</taxon>
    </lineage>
</organism>
<feature type="chain" id="PRO_5045802060" description="ABC transporter" evidence="1">
    <location>
        <begin position="37"/>
        <end position="404"/>
    </location>
</feature>
<dbReference type="EMBL" id="JASJND010000006">
    <property type="protein sequence ID" value="MDJ1114645.1"/>
    <property type="molecule type" value="Genomic_DNA"/>
</dbReference>
<reference evidence="2 3" key="1">
    <citation type="submission" date="2023-05" db="EMBL/GenBank/DDBJ databases">
        <title>Microbacterium dauci sp.nov., Isolated from Carrot Rhizosphere Soil.</title>
        <authorList>
            <person name="Xiao Z."/>
            <person name="Zheng J."/>
        </authorList>
    </citation>
    <scope>NUCLEOTIDE SEQUENCE [LARGE SCALE GENOMIC DNA]</scope>
    <source>
        <strain evidence="2 3">LX3-4</strain>
    </source>
</reference>
<gene>
    <name evidence="2" type="ORF">QNI14_09280</name>
</gene>
<dbReference type="Proteomes" id="UP001321481">
    <property type="component" value="Unassembled WGS sequence"/>
</dbReference>
<dbReference type="SUPFAM" id="SSF50998">
    <property type="entry name" value="Quinoprotein alcohol dehydrogenase-like"/>
    <property type="match status" value="1"/>
</dbReference>
<dbReference type="InterPro" id="IPR011047">
    <property type="entry name" value="Quinoprotein_ADH-like_sf"/>
</dbReference>
<keyword evidence="3" id="KW-1185">Reference proteome</keyword>
<accession>A0ABT6ZFY3</accession>
<comment type="caution">
    <text evidence="2">The sequence shown here is derived from an EMBL/GenBank/DDBJ whole genome shotgun (WGS) entry which is preliminary data.</text>
</comment>
<sequence>MTRSSRRNRPSPHRRSTTAVAALALFALTGCQSVEPAPVADSSPSADVPTAKREIDAPARHLTTLDADGGIHHLDQHTGLNRALGAIEPAETLATEGRYLYASRPGSVSIVDSGAWTWSHGDHFHYYEAPAVALGELTGEGAPVVVANDHAAGVFFDGGEAVLLDAAALADGERVERFRLDVEPHAGMVVPLRSGALVTDPRAGGLRHVGATGETRAEVECAEPAGAIATAVGVVVGCADGAVLAVTGAGATTFERIPYPDEVTERARTFEAREGRPTVAGLTGDETFWLLDTRERSWTSVDAGFAPVLVTAVDDTDETVVALAPDGSVVCLDADGLRWQTGPLVAASLADEALATGIELVVDADVAALNDPAGRRLIELDLDTGDVSSTSTDHLPLLLAGTGR</sequence>
<evidence type="ECO:0000313" key="2">
    <source>
        <dbReference type="EMBL" id="MDJ1114645.1"/>
    </source>
</evidence>
<proteinExistence type="predicted"/>
<name>A0ABT6ZFY3_9MICO</name>
<dbReference type="PROSITE" id="PS51257">
    <property type="entry name" value="PROKAR_LIPOPROTEIN"/>
    <property type="match status" value="1"/>
</dbReference>
<dbReference type="RefSeq" id="WP_283716312.1">
    <property type="nucleotide sequence ID" value="NZ_JASJND010000006.1"/>
</dbReference>
<keyword evidence="1" id="KW-0732">Signal</keyword>
<evidence type="ECO:0000256" key="1">
    <source>
        <dbReference type="SAM" id="SignalP"/>
    </source>
</evidence>
<feature type="signal peptide" evidence="1">
    <location>
        <begin position="1"/>
        <end position="36"/>
    </location>
</feature>